<evidence type="ECO:0000256" key="1">
    <source>
        <dbReference type="ARBA" id="ARBA00022490"/>
    </source>
</evidence>
<feature type="domain" description="DEAD-box RNA helicase Q" evidence="14">
    <location>
        <begin position="15"/>
        <end position="43"/>
    </location>
</feature>
<evidence type="ECO:0000256" key="11">
    <source>
        <dbReference type="SAM" id="MobiDB-lite"/>
    </source>
</evidence>
<dbReference type="SMART" id="SM00487">
    <property type="entry name" value="DEXDc"/>
    <property type="match status" value="1"/>
</dbReference>
<dbReference type="Pfam" id="PF00270">
    <property type="entry name" value="DEAD"/>
    <property type="match status" value="1"/>
</dbReference>
<feature type="domain" description="Helicase C-terminal" evidence="13">
    <location>
        <begin position="241"/>
        <end position="389"/>
    </location>
</feature>
<dbReference type="OrthoDB" id="9805696at2"/>
<organism evidence="15 16">
    <name type="scientific">Microbacterium foliorum</name>
    <dbReference type="NCBI Taxonomy" id="104336"/>
    <lineage>
        <taxon>Bacteria</taxon>
        <taxon>Bacillati</taxon>
        <taxon>Actinomycetota</taxon>
        <taxon>Actinomycetes</taxon>
        <taxon>Micrococcales</taxon>
        <taxon>Microbacteriaceae</taxon>
        <taxon>Microbacterium</taxon>
    </lineage>
</organism>
<feature type="short sequence motif" description="Q motif" evidence="10">
    <location>
        <begin position="15"/>
        <end position="43"/>
    </location>
</feature>
<dbReference type="InterPro" id="IPR028618">
    <property type="entry name" value="DEAD_helicase_DeaD"/>
</dbReference>
<evidence type="ECO:0000256" key="9">
    <source>
        <dbReference type="HAMAP-Rule" id="MF_00964"/>
    </source>
</evidence>
<comment type="similarity">
    <text evidence="9">Belongs to the DEAD box helicase family. DeaD/CsdA subfamily.</text>
</comment>
<dbReference type="SMART" id="SM00490">
    <property type="entry name" value="HELICc"/>
    <property type="match status" value="1"/>
</dbReference>
<evidence type="ECO:0000259" key="13">
    <source>
        <dbReference type="PROSITE" id="PS51194"/>
    </source>
</evidence>
<dbReference type="RefSeq" id="WP_140036983.1">
    <property type="nucleotide sequence ID" value="NZ_CP041040.1"/>
</dbReference>
<dbReference type="InterPro" id="IPR005580">
    <property type="entry name" value="DbpA/CsdA_RNA-bd_dom"/>
</dbReference>
<keyword evidence="1 9" id="KW-0963">Cytoplasm</keyword>
<dbReference type="EMBL" id="CP041040">
    <property type="protein sequence ID" value="QDE34742.1"/>
    <property type="molecule type" value="Genomic_DNA"/>
</dbReference>
<dbReference type="InterPro" id="IPR014001">
    <property type="entry name" value="Helicase_ATP-bd"/>
</dbReference>
<proteinExistence type="inferred from homology"/>
<dbReference type="InterPro" id="IPR000629">
    <property type="entry name" value="RNA-helicase_DEAD-box_CS"/>
</dbReference>
<dbReference type="PROSITE" id="PS51194">
    <property type="entry name" value="HELICASE_CTER"/>
    <property type="match status" value="1"/>
</dbReference>
<comment type="catalytic activity">
    <reaction evidence="8 9">
        <text>ATP + H2O = ADP + phosphate + H(+)</text>
        <dbReference type="Rhea" id="RHEA:13065"/>
        <dbReference type="ChEBI" id="CHEBI:15377"/>
        <dbReference type="ChEBI" id="CHEBI:15378"/>
        <dbReference type="ChEBI" id="CHEBI:30616"/>
        <dbReference type="ChEBI" id="CHEBI:43474"/>
        <dbReference type="ChEBI" id="CHEBI:456216"/>
        <dbReference type="EC" id="3.6.4.13"/>
    </reaction>
</comment>
<dbReference type="InterPro" id="IPR034415">
    <property type="entry name" value="CsdA_RRM"/>
</dbReference>
<dbReference type="Gene3D" id="3.30.70.330">
    <property type="match status" value="1"/>
</dbReference>
<dbReference type="CDD" id="cd12499">
    <property type="entry name" value="RRM_EcCsdA_like"/>
    <property type="match status" value="1"/>
</dbReference>
<name>A0A4Y5YPI8_9MICO</name>
<evidence type="ECO:0000256" key="4">
    <source>
        <dbReference type="ARBA" id="ARBA00022806"/>
    </source>
</evidence>
<dbReference type="InterPro" id="IPR001650">
    <property type="entry name" value="Helicase_C-like"/>
</dbReference>
<dbReference type="Pfam" id="PF03880">
    <property type="entry name" value="DbpA"/>
    <property type="match status" value="1"/>
</dbReference>
<keyword evidence="5 9" id="KW-0067">ATP-binding</keyword>
<dbReference type="GO" id="GO:0005840">
    <property type="term" value="C:ribosome"/>
    <property type="evidence" value="ECO:0007669"/>
    <property type="project" value="TreeGrafter"/>
</dbReference>
<dbReference type="PROSITE" id="PS00039">
    <property type="entry name" value="DEAD_ATP_HELICASE"/>
    <property type="match status" value="1"/>
</dbReference>
<dbReference type="InterPro" id="IPR044742">
    <property type="entry name" value="DEAD/DEAH_RhlB"/>
</dbReference>
<comment type="function">
    <text evidence="9">DEAD-box RNA helicase involved in various cellular processes at low temperature, including ribosome biogenesis, mRNA degradation and translation initiation.</text>
</comment>
<feature type="region of interest" description="Disordered" evidence="11">
    <location>
        <begin position="445"/>
        <end position="491"/>
    </location>
</feature>
<dbReference type="HAMAP" id="MF_00964">
    <property type="entry name" value="DEAD_helicase_DeaD"/>
    <property type="match status" value="1"/>
</dbReference>
<dbReference type="GO" id="GO:0003724">
    <property type="term" value="F:RNA helicase activity"/>
    <property type="evidence" value="ECO:0007669"/>
    <property type="project" value="UniProtKB-UniRule"/>
</dbReference>
<dbReference type="EC" id="3.6.4.13" evidence="9"/>
<sequence>MTPEDAVPTDAPETPGFEELGITGPVLKAIRDLGYETPSPIQAATIPTLLSGRDVVGMAQTGTGKTAAFALPVLERLDVSQKTPQALVLAPTRELALQVCEAFESYASKMKGVHMLPVYGGQAYGVQLSALRRGVHVIVGTPGRIMDHLAKGTLDLSQLQYLVLDEADEMLKMGFAEDVEQILAQTPVEKQVALFSATMPPQIRRLAQKYLRDPEEISIKSKTATGTNITQRYLVVSYAQKVDALTRILEVENFDGMIVFVRTKNETETLAEKLRARGYSAAAINGDVAQVQRERSVNQLKDGKLDILVATDVAARGLDVERISHVINFDIPTDTESYVHRIGRTGRAGRKGDAISFITPRERYLLKSIEKATRQQPTQMQLPSMDDVNTTRLARFDDAITTALGDGPRIEKFRDIIAHYVRNHDVPEADVAAALAVVAQGDTPLLLDPSDDPLTKAVEFDNRPPRERNTRDQRETREPRERRGRGDYKPYRIEVGRRHRVEPRQIVGALANEGGLGRDDFGAINIRPDFTVVELPANLDSSVLDKLRDTRISGRLIEIKPDRGPASRRNDGPRDSSGSRDERPRYDRNDRPARTDDRGEKPFRKPRHKD</sequence>
<evidence type="ECO:0000313" key="16">
    <source>
        <dbReference type="Proteomes" id="UP000316125"/>
    </source>
</evidence>
<dbReference type="FunFam" id="3.40.50.300:FF:000108">
    <property type="entry name" value="ATP-dependent RNA helicase RhlE"/>
    <property type="match status" value="1"/>
</dbReference>
<evidence type="ECO:0000256" key="5">
    <source>
        <dbReference type="ARBA" id="ARBA00022840"/>
    </source>
</evidence>
<keyword evidence="4 9" id="KW-0347">Helicase</keyword>
<feature type="region of interest" description="Disordered" evidence="11">
    <location>
        <begin position="556"/>
        <end position="610"/>
    </location>
</feature>
<keyword evidence="3 9" id="KW-0378">Hydrolase</keyword>
<dbReference type="PROSITE" id="PS51192">
    <property type="entry name" value="HELICASE_ATP_BIND_1"/>
    <property type="match status" value="1"/>
</dbReference>
<evidence type="ECO:0000256" key="8">
    <source>
        <dbReference type="ARBA" id="ARBA00047984"/>
    </source>
</evidence>
<dbReference type="CDD" id="cd18787">
    <property type="entry name" value="SF2_C_DEAD"/>
    <property type="match status" value="1"/>
</dbReference>
<feature type="compositionally biased region" description="Basic and acidic residues" evidence="11">
    <location>
        <begin position="556"/>
        <end position="603"/>
    </location>
</feature>
<evidence type="ECO:0000256" key="7">
    <source>
        <dbReference type="ARBA" id="ARBA00023016"/>
    </source>
</evidence>
<gene>
    <name evidence="9" type="primary">deaD</name>
    <name evidence="9" type="synonym">csdA</name>
    <name evidence="15" type="ORF">FIV50_08010</name>
</gene>
<dbReference type="InterPro" id="IPR012677">
    <property type="entry name" value="Nucleotide-bd_a/b_plait_sf"/>
</dbReference>
<dbReference type="PROSITE" id="PS51195">
    <property type="entry name" value="Q_MOTIF"/>
    <property type="match status" value="1"/>
</dbReference>
<evidence type="ECO:0000313" key="15">
    <source>
        <dbReference type="EMBL" id="QDE34742.1"/>
    </source>
</evidence>
<dbReference type="GO" id="GO:0070417">
    <property type="term" value="P:cellular response to cold"/>
    <property type="evidence" value="ECO:0007669"/>
    <property type="project" value="InterPro"/>
</dbReference>
<dbReference type="InterPro" id="IPR057325">
    <property type="entry name" value="DeaD_dimer"/>
</dbReference>
<dbReference type="InterPro" id="IPR027417">
    <property type="entry name" value="P-loop_NTPase"/>
</dbReference>
<dbReference type="GO" id="GO:0005829">
    <property type="term" value="C:cytosol"/>
    <property type="evidence" value="ECO:0007669"/>
    <property type="project" value="TreeGrafter"/>
</dbReference>
<dbReference type="GO" id="GO:0016887">
    <property type="term" value="F:ATP hydrolysis activity"/>
    <property type="evidence" value="ECO:0007669"/>
    <property type="project" value="RHEA"/>
</dbReference>
<feature type="compositionally biased region" description="Basic and acidic residues" evidence="11">
    <location>
        <begin position="458"/>
        <end position="491"/>
    </location>
</feature>
<dbReference type="InterPro" id="IPR050547">
    <property type="entry name" value="DEAD_box_RNA_helicases"/>
</dbReference>
<dbReference type="GO" id="GO:0000027">
    <property type="term" value="P:ribosomal large subunit assembly"/>
    <property type="evidence" value="ECO:0007669"/>
    <property type="project" value="UniProtKB-UniRule"/>
</dbReference>
<keyword evidence="2 9" id="KW-0547">Nucleotide-binding</keyword>
<dbReference type="InterPro" id="IPR011545">
    <property type="entry name" value="DEAD/DEAH_box_helicase_dom"/>
</dbReference>
<reference evidence="15 16" key="1">
    <citation type="submission" date="2019-06" db="EMBL/GenBank/DDBJ databases">
        <title>Complete genome of Microbacterium foliorum M2.</title>
        <authorList>
            <person name="Cao G."/>
        </authorList>
    </citation>
    <scope>NUCLEOTIDE SEQUENCE [LARGE SCALE GENOMIC DNA]</scope>
    <source>
        <strain evidence="15 16">M2</strain>
    </source>
</reference>
<evidence type="ECO:0000256" key="3">
    <source>
        <dbReference type="ARBA" id="ARBA00022801"/>
    </source>
</evidence>
<keyword evidence="6 9" id="KW-0694">RNA-binding</keyword>
<protein>
    <recommendedName>
        <fullName evidence="9">ATP-dependent RNA helicase DeaD</fullName>
        <ecNumber evidence="9">3.6.4.13</ecNumber>
    </recommendedName>
    <alternativeName>
        <fullName evidence="9">Cold-shock DEAD box protein A</fullName>
    </alternativeName>
</protein>
<evidence type="ECO:0000259" key="14">
    <source>
        <dbReference type="PROSITE" id="PS51195"/>
    </source>
</evidence>
<dbReference type="AlphaFoldDB" id="A0A4Y5YPI8"/>
<feature type="domain" description="Helicase ATP-binding" evidence="12">
    <location>
        <begin position="46"/>
        <end position="217"/>
    </location>
</feature>
<dbReference type="GO" id="GO:0006401">
    <property type="term" value="P:RNA catabolic process"/>
    <property type="evidence" value="ECO:0007669"/>
    <property type="project" value="UniProtKB-UniRule"/>
</dbReference>
<evidence type="ECO:0000259" key="12">
    <source>
        <dbReference type="PROSITE" id="PS51192"/>
    </source>
</evidence>
<evidence type="ECO:0000256" key="2">
    <source>
        <dbReference type="ARBA" id="ARBA00022741"/>
    </source>
</evidence>
<dbReference type="PANTHER" id="PTHR47963">
    <property type="entry name" value="DEAD-BOX ATP-DEPENDENT RNA HELICASE 47, MITOCHONDRIAL"/>
    <property type="match status" value="1"/>
</dbReference>
<evidence type="ECO:0000256" key="6">
    <source>
        <dbReference type="ARBA" id="ARBA00022884"/>
    </source>
</evidence>
<keyword evidence="7 9" id="KW-0346">Stress response</keyword>
<dbReference type="Proteomes" id="UP000316125">
    <property type="component" value="Chromosome"/>
</dbReference>
<dbReference type="InterPro" id="IPR014014">
    <property type="entry name" value="RNA_helicase_DEAD_Q_motif"/>
</dbReference>
<dbReference type="GO" id="GO:0033592">
    <property type="term" value="F:RNA strand annealing activity"/>
    <property type="evidence" value="ECO:0007669"/>
    <property type="project" value="TreeGrafter"/>
</dbReference>
<comment type="subcellular location">
    <subcellularLocation>
        <location evidence="9">Cytoplasm</location>
    </subcellularLocation>
</comment>
<dbReference type="PANTHER" id="PTHR47963:SF8">
    <property type="entry name" value="ATP-DEPENDENT RNA HELICASE DEAD"/>
    <property type="match status" value="1"/>
</dbReference>
<dbReference type="Gene3D" id="3.40.50.300">
    <property type="entry name" value="P-loop containing nucleotide triphosphate hydrolases"/>
    <property type="match status" value="2"/>
</dbReference>
<dbReference type="GO" id="GO:0005524">
    <property type="term" value="F:ATP binding"/>
    <property type="evidence" value="ECO:0007669"/>
    <property type="project" value="UniProtKB-UniRule"/>
</dbReference>
<dbReference type="Pfam" id="PF00271">
    <property type="entry name" value="Helicase_C"/>
    <property type="match status" value="1"/>
</dbReference>
<accession>A0A4Y5YPI8</accession>
<dbReference type="CDD" id="cd00268">
    <property type="entry name" value="DEADc"/>
    <property type="match status" value="1"/>
</dbReference>
<dbReference type="SUPFAM" id="SSF52540">
    <property type="entry name" value="P-loop containing nucleoside triphosphate hydrolases"/>
    <property type="match status" value="1"/>
</dbReference>
<evidence type="ECO:0000256" key="10">
    <source>
        <dbReference type="PROSITE-ProRule" id="PRU00552"/>
    </source>
</evidence>
<dbReference type="Pfam" id="PF25399">
    <property type="entry name" value="DeaD_dimer"/>
    <property type="match status" value="1"/>
</dbReference>